<dbReference type="InterPro" id="IPR036291">
    <property type="entry name" value="NAD(P)-bd_dom_sf"/>
</dbReference>
<dbReference type="PRINTS" id="PR00081">
    <property type="entry name" value="GDHRDH"/>
</dbReference>
<dbReference type="SUPFAM" id="SSF51735">
    <property type="entry name" value="NAD(P)-binding Rossmann-fold domains"/>
    <property type="match status" value="1"/>
</dbReference>
<dbReference type="EMBL" id="JAUSVS010000017">
    <property type="protein sequence ID" value="MDQ0466958.1"/>
    <property type="molecule type" value="Genomic_DNA"/>
</dbReference>
<evidence type="ECO:0000313" key="3">
    <source>
        <dbReference type="EMBL" id="MDQ0466958.1"/>
    </source>
</evidence>
<dbReference type="Gene3D" id="3.40.50.720">
    <property type="entry name" value="NAD(P)-binding Rossmann-like Domain"/>
    <property type="match status" value="1"/>
</dbReference>
<keyword evidence="4" id="KW-1185">Reference proteome</keyword>
<dbReference type="PANTHER" id="PTHR43943">
    <property type="entry name" value="DEHYDROGENASE/REDUCTASE (SDR FAMILY) MEMBER 4"/>
    <property type="match status" value="1"/>
</dbReference>
<gene>
    <name evidence="3" type="ORF">QO010_004755</name>
</gene>
<protein>
    <submittedName>
        <fullName evidence="3">3-oxoacyl-[acyl-carrier protein] reductase</fullName>
        <ecNumber evidence="3">1.1.1.100</ecNumber>
    </submittedName>
</protein>
<evidence type="ECO:0000256" key="1">
    <source>
        <dbReference type="ARBA" id="ARBA00006484"/>
    </source>
</evidence>
<evidence type="ECO:0000313" key="4">
    <source>
        <dbReference type="Proteomes" id="UP001228905"/>
    </source>
</evidence>
<dbReference type="Proteomes" id="UP001228905">
    <property type="component" value="Unassembled WGS sequence"/>
</dbReference>
<dbReference type="CDD" id="cd05233">
    <property type="entry name" value="SDR_c"/>
    <property type="match status" value="1"/>
</dbReference>
<reference evidence="3 4" key="1">
    <citation type="submission" date="2023-07" db="EMBL/GenBank/DDBJ databases">
        <title>Genomic Encyclopedia of Type Strains, Phase IV (KMG-IV): sequencing the most valuable type-strain genomes for metagenomic binning, comparative biology and taxonomic classification.</title>
        <authorList>
            <person name="Goeker M."/>
        </authorList>
    </citation>
    <scope>NUCLEOTIDE SEQUENCE [LARGE SCALE GENOMIC DNA]</scope>
    <source>
        <strain evidence="3 4">DSM 18695</strain>
    </source>
</reference>
<proteinExistence type="inferred from homology"/>
<dbReference type="Pfam" id="PF13561">
    <property type="entry name" value="adh_short_C2"/>
    <property type="match status" value="1"/>
</dbReference>
<sequence>MDLNLKGRKAIVTGGTRGIGRAIVDLLADEGCDVAFCARNAEQVAAAVKAIEAKGVKAHGEVVDVSAEGAVAGFVASAAEALGGVDIFVSNVSGAMGLANTPDAWKTAVEVDILRTVEGCEAAAGLLGPGGSIVVIGTISAIEVTGPRRPYSAVKAALLPYVKNLARDLAPKNIRANVVAPGPIYFEGGVWDMIEKTMPDRFAATLARSPLGRLGAPEEIANAAVFLASPRASYITGVNLICDGAVTQRVDF</sequence>
<comment type="caution">
    <text evidence="3">The sequence shown here is derived from an EMBL/GenBank/DDBJ whole genome shotgun (WGS) entry which is preliminary data.</text>
</comment>
<accession>A0ABU0IY72</accession>
<organism evidence="3 4">
    <name type="scientific">Caulobacter ginsengisoli</name>
    <dbReference type="NCBI Taxonomy" id="400775"/>
    <lineage>
        <taxon>Bacteria</taxon>
        <taxon>Pseudomonadati</taxon>
        <taxon>Pseudomonadota</taxon>
        <taxon>Alphaproteobacteria</taxon>
        <taxon>Caulobacterales</taxon>
        <taxon>Caulobacteraceae</taxon>
        <taxon>Caulobacter</taxon>
    </lineage>
</organism>
<dbReference type="RefSeq" id="WP_307353220.1">
    <property type="nucleotide sequence ID" value="NZ_JAUSVS010000017.1"/>
</dbReference>
<dbReference type="GO" id="GO:0004316">
    <property type="term" value="F:3-oxoacyl-[acyl-carrier-protein] reductase (NADPH) activity"/>
    <property type="evidence" value="ECO:0007669"/>
    <property type="project" value="UniProtKB-EC"/>
</dbReference>
<keyword evidence="2 3" id="KW-0560">Oxidoreductase</keyword>
<comment type="similarity">
    <text evidence="1">Belongs to the short-chain dehydrogenases/reductases (SDR) family.</text>
</comment>
<evidence type="ECO:0000256" key="2">
    <source>
        <dbReference type="ARBA" id="ARBA00023002"/>
    </source>
</evidence>
<dbReference type="EC" id="1.1.1.100" evidence="3"/>
<name>A0ABU0IY72_9CAUL</name>
<dbReference type="PRINTS" id="PR00080">
    <property type="entry name" value="SDRFAMILY"/>
</dbReference>
<dbReference type="PANTHER" id="PTHR43943:SF17">
    <property type="entry name" value="3-PHENYLPROPIONATE-DIHYDRODIOL_CINNAMIC ACID-DIHYDRODIOL DEHYDROGENASE"/>
    <property type="match status" value="1"/>
</dbReference>
<dbReference type="InterPro" id="IPR002347">
    <property type="entry name" value="SDR_fam"/>
</dbReference>